<dbReference type="AlphaFoldDB" id="A0A3N6M2M7"/>
<sequence>MNCPVGRLSRAAVGHAVLVVVTVLSVGVGTATGHEEYVVDETRDVEVGEFLAQALSDPFVVGPLLGGGALVIAALGGYLAFRPLQHDLAAFQFAMTEYDEYVPWLLRISLGIPLIGAGFSGYFVSPALEVDLRLLQVTLGFLLLFGVATRVVAMFGLAVYLVGAAIWPTLLLQLEFVGGFAAIALIGGGRPSADHVLGRIAGSRGTVYRRLDPIHDRADAFGEHIAGVDRFLPTVVRLGLGATFVYLGSTQKILQPDLALAVVDRYDLTAVVPASPELWVLGAGLAEICLGLALIAGFFTRASAATAIAMFTLTLFALPDDPVLAHVALFGMASVLLITGGGPYAIDGRLERLAPDIDRLEGDPAGVDSSED</sequence>
<proteinExistence type="predicted"/>
<dbReference type="Pfam" id="PF07681">
    <property type="entry name" value="DoxX"/>
    <property type="match status" value="1"/>
</dbReference>
<evidence type="ECO:0000313" key="8">
    <source>
        <dbReference type="Proteomes" id="UP000282323"/>
    </source>
</evidence>
<feature type="transmembrane region" description="Helical" evidence="6">
    <location>
        <begin position="170"/>
        <end position="189"/>
    </location>
</feature>
<name>A0A3N6M2M7_NATCH</name>
<feature type="transmembrane region" description="Helical" evidence="6">
    <location>
        <begin position="137"/>
        <end position="163"/>
    </location>
</feature>
<evidence type="ECO:0000256" key="2">
    <source>
        <dbReference type="ARBA" id="ARBA00022475"/>
    </source>
</evidence>
<feature type="transmembrane region" description="Helical" evidence="6">
    <location>
        <begin position="302"/>
        <end position="318"/>
    </location>
</feature>
<keyword evidence="4 6" id="KW-1133">Transmembrane helix</keyword>
<comment type="subcellular location">
    <subcellularLocation>
        <location evidence="1">Cell membrane</location>
        <topology evidence="1">Multi-pass membrane protein</topology>
    </subcellularLocation>
</comment>
<accession>A0A3N6M2M7</accession>
<dbReference type="OrthoDB" id="177395at2157"/>
<dbReference type="GO" id="GO:0005886">
    <property type="term" value="C:plasma membrane"/>
    <property type="evidence" value="ECO:0007669"/>
    <property type="project" value="UniProtKB-SubCell"/>
</dbReference>
<protein>
    <submittedName>
        <fullName evidence="7">DoxX family protein</fullName>
    </submittedName>
</protein>
<feature type="transmembrane region" description="Helical" evidence="6">
    <location>
        <begin position="59"/>
        <end position="81"/>
    </location>
</feature>
<organism evidence="7 8">
    <name type="scientific">Natrarchaeobius chitinivorans</name>
    <dbReference type="NCBI Taxonomy" id="1679083"/>
    <lineage>
        <taxon>Archaea</taxon>
        <taxon>Methanobacteriati</taxon>
        <taxon>Methanobacteriota</taxon>
        <taxon>Stenosarchaea group</taxon>
        <taxon>Halobacteria</taxon>
        <taxon>Halobacteriales</taxon>
        <taxon>Natrialbaceae</taxon>
        <taxon>Natrarchaeobius</taxon>
    </lineage>
</organism>
<evidence type="ECO:0000256" key="5">
    <source>
        <dbReference type="ARBA" id="ARBA00023136"/>
    </source>
</evidence>
<dbReference type="PANTHER" id="PTHR33452:SF1">
    <property type="entry name" value="INNER MEMBRANE PROTEIN YPHA-RELATED"/>
    <property type="match status" value="1"/>
</dbReference>
<evidence type="ECO:0000256" key="1">
    <source>
        <dbReference type="ARBA" id="ARBA00004651"/>
    </source>
</evidence>
<keyword evidence="3 6" id="KW-0812">Transmembrane</keyword>
<keyword evidence="2" id="KW-1003">Cell membrane</keyword>
<feature type="transmembrane region" description="Helical" evidence="6">
    <location>
        <begin position="101"/>
        <end position="125"/>
    </location>
</feature>
<dbReference type="PANTHER" id="PTHR33452">
    <property type="entry name" value="OXIDOREDUCTASE CATD-RELATED"/>
    <property type="match status" value="1"/>
</dbReference>
<comment type="caution">
    <text evidence="7">The sequence shown here is derived from an EMBL/GenBank/DDBJ whole genome shotgun (WGS) entry which is preliminary data.</text>
</comment>
<evidence type="ECO:0000256" key="3">
    <source>
        <dbReference type="ARBA" id="ARBA00022692"/>
    </source>
</evidence>
<dbReference type="Proteomes" id="UP000282323">
    <property type="component" value="Unassembled WGS sequence"/>
</dbReference>
<evidence type="ECO:0000256" key="6">
    <source>
        <dbReference type="SAM" id="Phobius"/>
    </source>
</evidence>
<evidence type="ECO:0000313" key="7">
    <source>
        <dbReference type="EMBL" id="RQG96067.1"/>
    </source>
</evidence>
<feature type="transmembrane region" description="Helical" evidence="6">
    <location>
        <begin position="12"/>
        <end position="31"/>
    </location>
</feature>
<keyword evidence="8" id="KW-1185">Reference proteome</keyword>
<feature type="transmembrane region" description="Helical" evidence="6">
    <location>
        <begin position="324"/>
        <end position="346"/>
    </location>
</feature>
<gene>
    <name evidence="7" type="ORF">EA473_07380</name>
</gene>
<dbReference type="InterPro" id="IPR032808">
    <property type="entry name" value="DoxX"/>
</dbReference>
<feature type="transmembrane region" description="Helical" evidence="6">
    <location>
        <begin position="278"/>
        <end position="295"/>
    </location>
</feature>
<keyword evidence="5 6" id="KW-0472">Membrane</keyword>
<dbReference type="EMBL" id="REGA01000004">
    <property type="protein sequence ID" value="RQG96067.1"/>
    <property type="molecule type" value="Genomic_DNA"/>
</dbReference>
<dbReference type="InterPro" id="IPR051907">
    <property type="entry name" value="DoxX-like_oxidoreductase"/>
</dbReference>
<evidence type="ECO:0000256" key="4">
    <source>
        <dbReference type="ARBA" id="ARBA00022989"/>
    </source>
</evidence>
<reference evidence="7 8" key="1">
    <citation type="submission" date="2018-10" db="EMBL/GenBank/DDBJ databases">
        <title>Natrarchaeobius chitinivorans gen. nov., sp. nov., and Natrarchaeobius haloalkaliphilus sp. nov., alkaliphilic, chitin-utilizing haloarchaea from hypersaline alkaline lakes.</title>
        <authorList>
            <person name="Sorokin D.Y."/>
            <person name="Elcheninov A.G."/>
            <person name="Kostrikina N.A."/>
            <person name="Bale N.J."/>
            <person name="Sinninghe Damste J.S."/>
            <person name="Khijniak T.V."/>
            <person name="Kublanov I.V."/>
            <person name="Toshchakov S.V."/>
        </authorList>
    </citation>
    <scope>NUCLEOTIDE SEQUENCE [LARGE SCALE GENOMIC DNA]</scope>
    <source>
        <strain evidence="7 8">AArcht4T</strain>
    </source>
</reference>